<evidence type="ECO:0000313" key="1">
    <source>
        <dbReference type="EMBL" id="KAA6382906.1"/>
    </source>
</evidence>
<reference evidence="1 2" key="1">
    <citation type="submission" date="2019-03" db="EMBL/GenBank/DDBJ databases">
        <title>Single cell metagenomics reveals metabolic interactions within the superorganism composed of flagellate Streblomastix strix and complex community of Bacteroidetes bacteria on its surface.</title>
        <authorList>
            <person name="Treitli S.C."/>
            <person name="Kolisko M."/>
            <person name="Husnik F."/>
            <person name="Keeling P."/>
            <person name="Hampl V."/>
        </authorList>
    </citation>
    <scope>NUCLEOTIDE SEQUENCE [LARGE SCALE GENOMIC DNA]</scope>
    <source>
        <strain evidence="1">ST1C</strain>
    </source>
</reference>
<dbReference type="EMBL" id="SNRW01006522">
    <property type="protein sequence ID" value="KAA6382906.1"/>
    <property type="molecule type" value="Genomic_DNA"/>
</dbReference>
<dbReference type="AlphaFoldDB" id="A0A5J4VKC1"/>
<name>A0A5J4VKC1_9EUKA</name>
<protein>
    <submittedName>
        <fullName evidence="1">Uncharacterized protein</fullName>
    </submittedName>
</protein>
<proteinExistence type="predicted"/>
<comment type="caution">
    <text evidence="1">The sequence shown here is derived from an EMBL/GenBank/DDBJ whole genome shotgun (WGS) entry which is preliminary data.</text>
</comment>
<organism evidence="1 2">
    <name type="scientific">Streblomastix strix</name>
    <dbReference type="NCBI Taxonomy" id="222440"/>
    <lineage>
        <taxon>Eukaryota</taxon>
        <taxon>Metamonada</taxon>
        <taxon>Preaxostyla</taxon>
        <taxon>Oxymonadida</taxon>
        <taxon>Streblomastigidae</taxon>
        <taxon>Streblomastix</taxon>
    </lineage>
</organism>
<dbReference type="Proteomes" id="UP000324800">
    <property type="component" value="Unassembled WGS sequence"/>
</dbReference>
<evidence type="ECO:0000313" key="2">
    <source>
        <dbReference type="Proteomes" id="UP000324800"/>
    </source>
</evidence>
<accession>A0A5J4VKC1</accession>
<sequence length="192" mass="22303">MIVPILDILYNLLLISSSYFIPSSTTPVTIPCLIRLIQYKLQQRNNYGSINEAIELRKNCKCFLSWISERVFDHRIYPLLSENGYTKVVTLTTRTCGRVGTEDDKEINRVLIFMHNFSSNLCIANRLYPTFMIQPALIGKTDEQYDDQGTIEEIESQLFNDGYKSIIKHYVQQAKNKILNCSLDFTNEPNWM</sequence>
<gene>
    <name evidence="1" type="ORF">EZS28_021567</name>
</gene>